<sequence>MFLTAAIAVSLTACVVCNDQLSQLPTRMLIVIYFGVAGCSFTWTLALLVLFDLTPIRVAARSPGKLALLLCTFLTIFTVLLNWHWLFAIQAPLSDRFINIFWEVLSESRLPAFAVIAGWLTLRLANATNVMQDWLESAGQLLGVYWILLALLSPILLNTHVLESIGVTMRW</sequence>
<keyword evidence="3" id="KW-1185">Reference proteome</keyword>
<feature type="transmembrane region" description="Helical" evidence="1">
    <location>
        <begin position="66"/>
        <end position="88"/>
    </location>
</feature>
<keyword evidence="1" id="KW-1133">Transmembrane helix</keyword>
<evidence type="ECO:0000313" key="3">
    <source>
        <dbReference type="Proteomes" id="UP001500840"/>
    </source>
</evidence>
<accession>A0ABP8M6C2</accession>
<dbReference type="RefSeq" id="WP_345318977.1">
    <property type="nucleotide sequence ID" value="NZ_BAABGA010000006.1"/>
</dbReference>
<keyword evidence="1" id="KW-0812">Transmembrane</keyword>
<dbReference type="EMBL" id="BAABGA010000006">
    <property type="protein sequence ID" value="GAA4445196.1"/>
    <property type="molecule type" value="Genomic_DNA"/>
</dbReference>
<gene>
    <name evidence="2" type="ORF">GCM10023156_04490</name>
</gene>
<feature type="transmembrane region" description="Helical" evidence="1">
    <location>
        <begin position="108"/>
        <end position="126"/>
    </location>
</feature>
<reference evidence="3" key="1">
    <citation type="journal article" date="2019" name="Int. J. Syst. Evol. Microbiol.">
        <title>The Global Catalogue of Microorganisms (GCM) 10K type strain sequencing project: providing services to taxonomists for standard genome sequencing and annotation.</title>
        <authorList>
            <consortium name="The Broad Institute Genomics Platform"/>
            <consortium name="The Broad Institute Genome Sequencing Center for Infectious Disease"/>
            <person name="Wu L."/>
            <person name="Ma J."/>
        </authorList>
    </citation>
    <scope>NUCLEOTIDE SEQUENCE [LARGE SCALE GENOMIC DNA]</scope>
    <source>
        <strain evidence="3">JCM 17759</strain>
    </source>
</reference>
<evidence type="ECO:0000313" key="2">
    <source>
        <dbReference type="EMBL" id="GAA4445196.1"/>
    </source>
</evidence>
<comment type="caution">
    <text evidence="2">The sequence shown here is derived from an EMBL/GenBank/DDBJ whole genome shotgun (WGS) entry which is preliminary data.</text>
</comment>
<proteinExistence type="predicted"/>
<keyword evidence="1" id="KW-0472">Membrane</keyword>
<feature type="transmembrane region" description="Helical" evidence="1">
    <location>
        <begin position="138"/>
        <end position="157"/>
    </location>
</feature>
<dbReference type="Proteomes" id="UP001500840">
    <property type="component" value="Unassembled WGS sequence"/>
</dbReference>
<name>A0ABP8M6C2_9BACT</name>
<evidence type="ECO:0000256" key="1">
    <source>
        <dbReference type="SAM" id="Phobius"/>
    </source>
</evidence>
<feature type="transmembrane region" description="Helical" evidence="1">
    <location>
        <begin position="28"/>
        <end position="54"/>
    </location>
</feature>
<organism evidence="2 3">
    <name type="scientific">Novipirellula rosea</name>
    <dbReference type="NCBI Taxonomy" id="1031540"/>
    <lineage>
        <taxon>Bacteria</taxon>
        <taxon>Pseudomonadati</taxon>
        <taxon>Planctomycetota</taxon>
        <taxon>Planctomycetia</taxon>
        <taxon>Pirellulales</taxon>
        <taxon>Pirellulaceae</taxon>
        <taxon>Novipirellula</taxon>
    </lineage>
</organism>
<protein>
    <submittedName>
        <fullName evidence="2">Uncharacterized protein</fullName>
    </submittedName>
</protein>